<evidence type="ECO:0000313" key="1">
    <source>
        <dbReference type="EMBL" id="KAE9622060.1"/>
    </source>
</evidence>
<name>A0A6A4R7Y2_LUPAL</name>
<dbReference type="AlphaFoldDB" id="A0A6A4R7Y2"/>
<proteinExistence type="predicted"/>
<dbReference type="EMBL" id="WOCE01000001">
    <property type="protein sequence ID" value="KAE9622060.1"/>
    <property type="molecule type" value="Genomic_DNA"/>
</dbReference>
<keyword evidence="2" id="KW-1185">Reference proteome</keyword>
<reference evidence="2" key="1">
    <citation type="journal article" date="2020" name="Nat. Commun.">
        <title>Genome sequence of the cluster root forming white lupin.</title>
        <authorList>
            <person name="Hufnagel B."/>
            <person name="Marques A."/>
            <person name="Soriano A."/>
            <person name="Marques L."/>
            <person name="Divol F."/>
            <person name="Doumas P."/>
            <person name="Sallet E."/>
            <person name="Mancinotti D."/>
            <person name="Carrere S."/>
            <person name="Marande W."/>
            <person name="Arribat S."/>
            <person name="Keller J."/>
            <person name="Huneau C."/>
            <person name="Blein T."/>
            <person name="Aime D."/>
            <person name="Laguerre M."/>
            <person name="Taylor J."/>
            <person name="Schubert V."/>
            <person name="Nelson M."/>
            <person name="Geu-Flores F."/>
            <person name="Crespi M."/>
            <person name="Gallardo-Guerrero K."/>
            <person name="Delaux P.-M."/>
            <person name="Salse J."/>
            <person name="Berges H."/>
            <person name="Guyot R."/>
            <person name="Gouzy J."/>
            <person name="Peret B."/>
        </authorList>
    </citation>
    <scope>NUCLEOTIDE SEQUENCE [LARGE SCALE GENOMIC DNA]</scope>
    <source>
        <strain evidence="2">cv. Amiga</strain>
    </source>
</reference>
<dbReference type="Proteomes" id="UP000447434">
    <property type="component" value="Chromosome 1"/>
</dbReference>
<gene>
    <name evidence="1" type="ORF">Lalb_Chr01g0021321</name>
</gene>
<organism evidence="1 2">
    <name type="scientific">Lupinus albus</name>
    <name type="common">White lupine</name>
    <name type="synonym">Lupinus termis</name>
    <dbReference type="NCBI Taxonomy" id="3870"/>
    <lineage>
        <taxon>Eukaryota</taxon>
        <taxon>Viridiplantae</taxon>
        <taxon>Streptophyta</taxon>
        <taxon>Embryophyta</taxon>
        <taxon>Tracheophyta</taxon>
        <taxon>Spermatophyta</taxon>
        <taxon>Magnoliopsida</taxon>
        <taxon>eudicotyledons</taxon>
        <taxon>Gunneridae</taxon>
        <taxon>Pentapetalae</taxon>
        <taxon>rosids</taxon>
        <taxon>fabids</taxon>
        <taxon>Fabales</taxon>
        <taxon>Fabaceae</taxon>
        <taxon>Papilionoideae</taxon>
        <taxon>50 kb inversion clade</taxon>
        <taxon>genistoids sensu lato</taxon>
        <taxon>core genistoids</taxon>
        <taxon>Genisteae</taxon>
        <taxon>Lupinus</taxon>
    </lineage>
</organism>
<accession>A0A6A4R7Y2</accession>
<sequence length="64" mass="7501">MVPRSIVCIFIRNINFTLTLLSKKKEQKNIFYFLCLTGKTYSYVSPDAIEKSRLHSSFRKRLVG</sequence>
<evidence type="ECO:0000313" key="2">
    <source>
        <dbReference type="Proteomes" id="UP000447434"/>
    </source>
</evidence>
<protein>
    <submittedName>
        <fullName evidence="1">Uncharacterized protein</fullName>
    </submittedName>
</protein>
<comment type="caution">
    <text evidence="1">The sequence shown here is derived from an EMBL/GenBank/DDBJ whole genome shotgun (WGS) entry which is preliminary data.</text>
</comment>